<accession>A0A1B2JEB5</accession>
<evidence type="ECO:0000313" key="2">
    <source>
        <dbReference type="Proteomes" id="UP000094565"/>
    </source>
</evidence>
<protein>
    <submittedName>
        <fullName evidence="1">BA75_03356T0</fullName>
    </submittedName>
</protein>
<proteinExistence type="predicted"/>
<keyword evidence="2" id="KW-1185">Reference proteome</keyword>
<dbReference type="OrthoDB" id="4085867at2759"/>
<evidence type="ECO:0000313" key="1">
    <source>
        <dbReference type="EMBL" id="ANZ76323.1"/>
    </source>
</evidence>
<organism evidence="1 2">
    <name type="scientific">Komagataella pastoris</name>
    <name type="common">Yeast</name>
    <name type="synonym">Pichia pastoris</name>
    <dbReference type="NCBI Taxonomy" id="4922"/>
    <lineage>
        <taxon>Eukaryota</taxon>
        <taxon>Fungi</taxon>
        <taxon>Dikarya</taxon>
        <taxon>Ascomycota</taxon>
        <taxon>Saccharomycotina</taxon>
        <taxon>Pichiomycetes</taxon>
        <taxon>Pichiales</taxon>
        <taxon>Pichiaceae</taxon>
        <taxon>Komagataella</taxon>
    </lineage>
</organism>
<dbReference type="AlphaFoldDB" id="A0A1B2JEB5"/>
<dbReference type="EMBL" id="CP014586">
    <property type="protein sequence ID" value="ANZ76323.1"/>
    <property type="molecule type" value="Genomic_DNA"/>
</dbReference>
<reference evidence="1 2" key="1">
    <citation type="submission" date="2016-02" db="EMBL/GenBank/DDBJ databases">
        <title>Comparative genomic and transcriptomic foundation for Pichia pastoris.</title>
        <authorList>
            <person name="Love K.R."/>
            <person name="Shah K.A."/>
            <person name="Whittaker C.A."/>
            <person name="Wu J."/>
            <person name="Bartlett M.C."/>
            <person name="Ma D."/>
            <person name="Leeson R.L."/>
            <person name="Priest M."/>
            <person name="Young S.K."/>
            <person name="Love J.C."/>
        </authorList>
    </citation>
    <scope>NUCLEOTIDE SEQUENCE [LARGE SCALE GENOMIC DNA]</scope>
    <source>
        <strain evidence="1 2">ATCC 28485</strain>
    </source>
</reference>
<sequence length="169" mass="19569">MFKKYNDNPFNNDKARIGDQLNTLIIEKYLQYCSTTNSDELLESHLIPFLRDKLGIPPKLLSNVENRREKLVYHNTSVLDLKKLFWYASLLLVLKENLSYIDQAWELLTDSLTSDQVSLDELVKLQHKINDSSTYQTMNDMMLLATNGERISMNYVDFAMLLGKLGEIG</sequence>
<gene>
    <name evidence="1" type="primary">RAD33</name>
    <name evidence="1" type="ORF">ATY40_BA7503356</name>
</gene>
<dbReference type="Proteomes" id="UP000094565">
    <property type="component" value="Chromosome 3"/>
</dbReference>
<name>A0A1B2JEB5_PICPA</name>